<evidence type="ECO:0000313" key="3">
    <source>
        <dbReference type="Proteomes" id="UP000195139"/>
    </source>
</evidence>
<reference evidence="1 3" key="2">
    <citation type="submission" date="2018-07" db="EMBL/GenBank/DDBJ databases">
        <title>The Genome Sequence of Enterococcus sp. DIV0659b.</title>
        <authorList>
            <consortium name="The Broad Institute Genomics Platform"/>
            <consortium name="The Broad Institute Genomic Center for Infectious Diseases"/>
            <person name="Earl A."/>
            <person name="Manson A."/>
            <person name="Schwartman J."/>
            <person name="Gilmore M."/>
            <person name="Abouelleil A."/>
            <person name="Cao P."/>
            <person name="Chapman S."/>
            <person name="Cusick C."/>
            <person name="Shea T."/>
            <person name="Young S."/>
            <person name="Neafsey D."/>
            <person name="Nusbaum C."/>
            <person name="Birren B."/>
        </authorList>
    </citation>
    <scope>NUCLEOTIDE SEQUENCE [LARGE SCALE GENOMIC DNA]</scope>
    <source>
        <strain evidence="1 3">4G2_DIV0659</strain>
    </source>
</reference>
<proteinExistence type="predicted"/>
<dbReference type="OrthoDB" id="2186091at2"/>
<sequence>MKNSNTEEITAVIEEVFLVAPEVMKIYNSKWAIVSFTVDGKKYVSENRIQVPMSCDVGSTIKIKYDSDHPTKVWNKSIFKF</sequence>
<gene>
    <name evidence="1" type="ORF">A5880_000571</name>
    <name evidence="2" type="ORF">A5880_002849</name>
</gene>
<dbReference type="EMBL" id="NGLE01000004">
    <property type="protein sequence ID" value="OTO05674.1"/>
    <property type="molecule type" value="Genomic_DNA"/>
</dbReference>
<accession>A0A242C5Z0</accession>
<dbReference type="Proteomes" id="UP000195139">
    <property type="component" value="Unassembled WGS sequence"/>
</dbReference>
<evidence type="ECO:0000313" key="1">
    <source>
        <dbReference type="EMBL" id="MEI5993030.1"/>
    </source>
</evidence>
<dbReference type="RefSeq" id="WP_086331702.1">
    <property type="nucleotide sequence ID" value="NZ_NGLE02000001.1"/>
</dbReference>
<comment type="caution">
    <text evidence="2">The sequence shown here is derived from an EMBL/GenBank/DDBJ whole genome shotgun (WGS) entry which is preliminary data.</text>
</comment>
<reference evidence="2" key="1">
    <citation type="submission" date="2017-05" db="EMBL/GenBank/DDBJ databases">
        <title>The Genome Sequence of Enterococcus sp. 4G2_DIV0659.</title>
        <authorList>
            <consortium name="The Broad Institute Genomics Platform"/>
            <consortium name="The Broad Institute Genomic Center for Infectious Diseases"/>
            <person name="Earl A."/>
            <person name="Manson A."/>
            <person name="Schwartman J."/>
            <person name="Gilmore M."/>
            <person name="Abouelleil A."/>
            <person name="Cao P."/>
            <person name="Chapman S."/>
            <person name="Cusick C."/>
            <person name="Shea T."/>
            <person name="Young S."/>
            <person name="Neafsey D."/>
            <person name="Nusbaum C."/>
            <person name="Birren B."/>
        </authorList>
    </citation>
    <scope>NUCLEOTIDE SEQUENCE [LARGE SCALE GENOMIC DNA]</scope>
    <source>
        <strain evidence="2">4G2_DIV0659</strain>
    </source>
</reference>
<protein>
    <submittedName>
        <fullName evidence="2">Uncharacterized protein</fullName>
    </submittedName>
</protein>
<name>A0A242C5Z0_9ENTE</name>
<dbReference type="AlphaFoldDB" id="A0A242C5Z0"/>
<organism evidence="2">
    <name type="scientific">Candidatus Enterococcus mansonii</name>
    <dbReference type="NCBI Taxonomy" id="1834181"/>
    <lineage>
        <taxon>Bacteria</taxon>
        <taxon>Bacillati</taxon>
        <taxon>Bacillota</taxon>
        <taxon>Bacilli</taxon>
        <taxon>Lactobacillales</taxon>
        <taxon>Enterococcaceae</taxon>
        <taxon>Enterococcus</taxon>
    </lineage>
</organism>
<dbReference type="EMBL" id="NGLE02000001">
    <property type="protein sequence ID" value="MEI5993030.1"/>
    <property type="molecule type" value="Genomic_DNA"/>
</dbReference>
<evidence type="ECO:0000313" key="2">
    <source>
        <dbReference type="EMBL" id="OTO05674.1"/>
    </source>
</evidence>
<keyword evidence="3" id="KW-1185">Reference proteome</keyword>